<keyword evidence="4" id="KW-1185">Reference proteome</keyword>
<comment type="caution">
    <text evidence="3">The sequence shown here is derived from an EMBL/GenBank/DDBJ whole genome shotgun (WGS) entry which is preliminary data.</text>
</comment>
<feature type="transmembrane region" description="Helical" evidence="2">
    <location>
        <begin position="300"/>
        <end position="317"/>
    </location>
</feature>
<keyword evidence="2" id="KW-0812">Transmembrane</keyword>
<feature type="transmembrane region" description="Helical" evidence="2">
    <location>
        <begin position="608"/>
        <end position="627"/>
    </location>
</feature>
<keyword evidence="2" id="KW-1133">Transmembrane helix</keyword>
<feature type="transmembrane region" description="Helical" evidence="2">
    <location>
        <begin position="414"/>
        <end position="431"/>
    </location>
</feature>
<feature type="transmembrane region" description="Helical" evidence="2">
    <location>
        <begin position="443"/>
        <end position="460"/>
    </location>
</feature>
<feature type="transmembrane region" description="Helical" evidence="2">
    <location>
        <begin position="251"/>
        <end position="269"/>
    </location>
</feature>
<feature type="transmembrane region" description="Helical" evidence="2">
    <location>
        <begin position="498"/>
        <end position="519"/>
    </location>
</feature>
<dbReference type="InterPro" id="IPR019286">
    <property type="entry name" value="DUF2339_TM"/>
</dbReference>
<evidence type="ECO:0000256" key="1">
    <source>
        <dbReference type="SAM" id="MobiDB-lite"/>
    </source>
</evidence>
<feature type="transmembrane region" description="Helical" evidence="2">
    <location>
        <begin position="198"/>
        <end position="219"/>
    </location>
</feature>
<organism evidence="3 4">
    <name type="scientific">Alteromonas confluentis</name>
    <dbReference type="NCBI Taxonomy" id="1656094"/>
    <lineage>
        <taxon>Bacteria</taxon>
        <taxon>Pseudomonadati</taxon>
        <taxon>Pseudomonadota</taxon>
        <taxon>Gammaproteobacteria</taxon>
        <taxon>Alteromonadales</taxon>
        <taxon>Alteromonadaceae</taxon>
        <taxon>Alteromonas/Salinimonas group</taxon>
        <taxon>Alteromonas</taxon>
    </lineage>
</organism>
<evidence type="ECO:0000313" key="3">
    <source>
        <dbReference type="EMBL" id="OFC69297.1"/>
    </source>
</evidence>
<feature type="region of interest" description="Disordered" evidence="1">
    <location>
        <begin position="54"/>
        <end position="122"/>
    </location>
</feature>
<dbReference type="AlphaFoldDB" id="A0A1E7Z738"/>
<gene>
    <name evidence="3" type="ORF">BFC18_17895</name>
</gene>
<feature type="transmembrane region" description="Helical" evidence="2">
    <location>
        <begin position="323"/>
        <end position="345"/>
    </location>
</feature>
<dbReference type="Proteomes" id="UP000175691">
    <property type="component" value="Unassembled WGS sequence"/>
</dbReference>
<accession>A0A1E7Z738</accession>
<feature type="transmembrane region" description="Helical" evidence="2">
    <location>
        <begin position="169"/>
        <end position="186"/>
    </location>
</feature>
<feature type="transmembrane region" description="Helical" evidence="2">
    <location>
        <begin position="639"/>
        <end position="657"/>
    </location>
</feature>
<feature type="transmembrane region" description="Helical" evidence="2">
    <location>
        <begin position="837"/>
        <end position="855"/>
    </location>
</feature>
<dbReference type="RefSeq" id="WP_070126743.1">
    <property type="nucleotide sequence ID" value="NZ_MDHN01000040.1"/>
</dbReference>
<feature type="compositionally biased region" description="Polar residues" evidence="1">
    <location>
        <begin position="67"/>
        <end position="84"/>
    </location>
</feature>
<feature type="transmembrane region" description="Helical" evidence="2">
    <location>
        <begin position="861"/>
        <end position="880"/>
    </location>
</feature>
<feature type="transmembrane region" description="Helical" evidence="2">
    <location>
        <begin position="366"/>
        <end position="383"/>
    </location>
</feature>
<evidence type="ECO:0000256" key="2">
    <source>
        <dbReference type="SAM" id="Phobius"/>
    </source>
</evidence>
<dbReference type="PANTHER" id="PTHR38434:SF1">
    <property type="entry name" value="BLL2549 PROTEIN"/>
    <property type="match status" value="1"/>
</dbReference>
<keyword evidence="2" id="KW-0472">Membrane</keyword>
<reference evidence="3 4" key="1">
    <citation type="submission" date="2016-08" db="EMBL/GenBank/DDBJ databases">
        <authorList>
            <person name="Seilhamer J.J."/>
        </authorList>
    </citation>
    <scope>NUCLEOTIDE SEQUENCE [LARGE SCALE GENOMIC DNA]</scope>
    <source>
        <strain evidence="3 4">KCTC 42603</strain>
    </source>
</reference>
<feature type="transmembrane region" description="Helical" evidence="2">
    <location>
        <begin position="389"/>
        <end position="407"/>
    </location>
</feature>
<feature type="transmembrane region" description="Helical" evidence="2">
    <location>
        <begin position="275"/>
        <end position="293"/>
    </location>
</feature>
<feature type="transmembrane region" description="Helical" evidence="2">
    <location>
        <begin position="472"/>
        <end position="492"/>
    </location>
</feature>
<protein>
    <recommendedName>
        <fullName evidence="5">DUF2339 domain-containing protein</fullName>
    </recommendedName>
</protein>
<feature type="transmembrane region" description="Helical" evidence="2">
    <location>
        <begin position="6"/>
        <end position="26"/>
    </location>
</feature>
<feature type="transmembrane region" description="Helical" evidence="2">
    <location>
        <begin position="808"/>
        <end position="825"/>
    </location>
</feature>
<feature type="transmembrane region" description="Helical" evidence="2">
    <location>
        <begin position="768"/>
        <end position="788"/>
    </location>
</feature>
<feature type="transmembrane region" description="Helical" evidence="2">
    <location>
        <begin position="741"/>
        <end position="761"/>
    </location>
</feature>
<dbReference type="OrthoDB" id="5422830at2"/>
<dbReference type="PIRSF" id="PIRSF035905">
    <property type="entry name" value="UCP035905_mp"/>
    <property type="match status" value="1"/>
</dbReference>
<feature type="transmembrane region" description="Helical" evidence="2">
    <location>
        <begin position="669"/>
        <end position="688"/>
    </location>
</feature>
<feature type="transmembrane region" description="Helical" evidence="2">
    <location>
        <begin position="700"/>
        <end position="721"/>
    </location>
</feature>
<dbReference type="STRING" id="1656094.BFC18_17895"/>
<feature type="transmembrane region" description="Helical" evidence="2">
    <location>
        <begin position="137"/>
        <end position="157"/>
    </location>
</feature>
<dbReference type="Pfam" id="PF10101">
    <property type="entry name" value="DUF2339"/>
    <property type="match status" value="1"/>
</dbReference>
<feature type="compositionally biased region" description="Low complexity" evidence="1">
    <location>
        <begin position="88"/>
        <end position="110"/>
    </location>
</feature>
<name>A0A1E7Z738_9ALTE</name>
<evidence type="ECO:0008006" key="5">
    <source>
        <dbReference type="Google" id="ProtNLM"/>
    </source>
</evidence>
<evidence type="ECO:0000313" key="4">
    <source>
        <dbReference type="Proteomes" id="UP000175691"/>
    </source>
</evidence>
<sequence length="897" mass="98011">MDGLMILAVLFVLFLLAGGLLSFSNFSTIRQLRREIATLKNLVNLQSGQINRLNKQVGSGDEKSDTTETSQPQENAPVTTTPKTVLNAPTPVSAPVSVPASVSSPSLPSEKSTENSKESSPWDSGFDIEQFLRGNGLFWLGGLVLAIGGIFLARYAIEAGLLSPGLRVVLGGLFGTVLVGTAEYLSRYREKFHIYSPYVCAAIASGGIITCFAMALVAYDYYHFISAELGFALLAAIALIATWLALRFGPVLAWIGVIGAYIVPALVSTDSPNVAVLYAYILLVSASATWIAQSVCQSKIWWLSFAAHTLWMLWASAEADTSNFTAVIIFTLFTIYLFALSELVLSPLDKVMTETLPVKALLMPRKELPGIILPLIALCGYLSTINEPVYLIMSALIIGVVLCYLPNRYSLLDSWPFLGLLFQLFIFVRMPSPGDYSDIMFPFAQNYLFVQVTALAMLWYSTLMLKKWQRPAYLMLLVVAPVSLYAVSYALAPDEAAAVLYPVWAAELTLLAIGAALVSMRISAPLLKLTLTLLSNACITLCLTMLLNAGTLTLALAIQIGVMSYLSWKARVSLPDWVYKVALIAVSVRLTMAPWLDAYSGETVIGVRWTLIILPMVIALFGLSRFYQSSTSLRQWLDGGILHLTALFITTQTSYLLVGHYPDFTDLTFTESALLACNWLILSAVYLWRARFAQRLSRIYHCYAALLVAAAAVLHIGLSGYNNPFFVPIATGDGVFLNWLIVLWLLPALMLIGMGIALGMARLIPGQITKAACAVGGVLLFFYINGVIRGAFHPGNIVISNNVPQAELYTYSIVWLLIAVAIIFGGQHLQLITLRNAGFGILAVIILKAFIFDTAQLEGLYRAISFIGLGFSLVGIGWLYQKLSNENQTEGEHRVEV</sequence>
<feature type="transmembrane region" description="Helical" evidence="2">
    <location>
        <begin position="225"/>
        <end position="244"/>
    </location>
</feature>
<dbReference type="InterPro" id="IPR014600">
    <property type="entry name" value="UCP035905_mem"/>
</dbReference>
<proteinExistence type="predicted"/>
<dbReference type="PANTHER" id="PTHR38434">
    <property type="entry name" value="BLL2549 PROTEIN"/>
    <property type="match status" value="1"/>
</dbReference>
<dbReference type="EMBL" id="MDHN01000040">
    <property type="protein sequence ID" value="OFC69297.1"/>
    <property type="molecule type" value="Genomic_DNA"/>
</dbReference>